<evidence type="ECO:0000256" key="2">
    <source>
        <dbReference type="ARBA" id="ARBA00022547"/>
    </source>
</evidence>
<evidence type="ECO:0000256" key="5">
    <source>
        <dbReference type="ARBA" id="ARBA00023065"/>
    </source>
</evidence>
<sequence length="319" mass="34966">MFSRLATPAFQISRAAVKRTAVPRLAVPAFRTFQNAAVLKQGDKEEKAAGADDSGLTLSKMMADWRFSLPIGISLAIPALHQQWIVLSEETMLVACFMFFCSTVYTQGGAAIAASFEEKCQAIIDEQRALEDVSMSATKAQIDTQIARKALLQEFKGIFGHQTQLMEEVVKAQTAQFKHKLRTDVVNKLEAFAQLEDASRQKVQDELINMVTQNVLTTLTTDKELKASVLNEAIQVIADPGKPVDDTVASTFIDAFQSVKELEAAEDGATVDNVKVSKTATAEEFLEGISDDLASAKQRFGIKELELKLPAQIKKGDDF</sequence>
<dbReference type="AlphaFoldDB" id="A0A7S2UZE8"/>
<evidence type="ECO:0000256" key="1">
    <source>
        <dbReference type="ARBA" id="ARBA00022448"/>
    </source>
</evidence>
<name>A0A7S2UZE8_9STRA</name>
<dbReference type="EMBL" id="HBHR01013015">
    <property type="protein sequence ID" value="CAD9864312.1"/>
    <property type="molecule type" value="Transcribed_RNA"/>
</dbReference>
<comment type="subunit">
    <text evidence="8">F-type ATPases have 2 components, CF(1) - the catalytic core - and CF(0) - the membrane proton channel. CF(1) and CF(0) have multiple subunits.</text>
</comment>
<dbReference type="InterPro" id="IPR013837">
    <property type="entry name" value="ATP_synth_F0_suB"/>
</dbReference>
<dbReference type="GO" id="GO:0045259">
    <property type="term" value="C:proton-transporting ATP synthase complex"/>
    <property type="evidence" value="ECO:0007669"/>
    <property type="project" value="UniProtKB-KW"/>
</dbReference>
<keyword evidence="6 8" id="KW-0496">Mitochondrion</keyword>
<organism evidence="9">
    <name type="scientific">Fibrocapsa japonica</name>
    <dbReference type="NCBI Taxonomy" id="94617"/>
    <lineage>
        <taxon>Eukaryota</taxon>
        <taxon>Sar</taxon>
        <taxon>Stramenopiles</taxon>
        <taxon>Ochrophyta</taxon>
        <taxon>Raphidophyceae</taxon>
        <taxon>Chattonellales</taxon>
        <taxon>Chattonellaceae</taxon>
        <taxon>Fibrocapsa</taxon>
    </lineage>
</organism>
<evidence type="ECO:0000256" key="3">
    <source>
        <dbReference type="ARBA" id="ARBA00022781"/>
    </source>
</evidence>
<dbReference type="PANTHER" id="PTHR12733:SF3">
    <property type="entry name" value="ATP SYNTHASE F(0) COMPLEX SUBUNIT B1, MITOCHONDRIAL"/>
    <property type="match status" value="1"/>
</dbReference>
<keyword evidence="7 8" id="KW-0472">Membrane</keyword>
<evidence type="ECO:0000256" key="4">
    <source>
        <dbReference type="ARBA" id="ARBA00022792"/>
    </source>
</evidence>
<dbReference type="GO" id="GO:0015986">
    <property type="term" value="P:proton motive force-driven ATP synthesis"/>
    <property type="evidence" value="ECO:0007669"/>
    <property type="project" value="UniProtKB-UniRule"/>
</dbReference>
<protein>
    <recommendedName>
        <fullName evidence="8">ATP synthase subunit b</fullName>
    </recommendedName>
</protein>
<keyword evidence="4 8" id="KW-0999">Mitochondrion inner membrane</keyword>
<comment type="similarity">
    <text evidence="8">Belongs to the eukaryotic ATPase B chain family.</text>
</comment>
<keyword evidence="5 8" id="KW-0406">Ion transport</keyword>
<dbReference type="GO" id="GO:0015078">
    <property type="term" value="F:proton transmembrane transporter activity"/>
    <property type="evidence" value="ECO:0007669"/>
    <property type="project" value="UniProtKB-UniRule"/>
</dbReference>
<dbReference type="GO" id="GO:0005743">
    <property type="term" value="C:mitochondrial inner membrane"/>
    <property type="evidence" value="ECO:0007669"/>
    <property type="project" value="UniProtKB-SubCell"/>
</dbReference>
<accession>A0A7S2UZE8</accession>
<keyword evidence="2 8" id="KW-0138">CF(0)</keyword>
<evidence type="ECO:0000313" key="9">
    <source>
        <dbReference type="EMBL" id="CAD9864312.1"/>
    </source>
</evidence>
<evidence type="ECO:0000256" key="6">
    <source>
        <dbReference type="ARBA" id="ARBA00023128"/>
    </source>
</evidence>
<evidence type="ECO:0000256" key="7">
    <source>
        <dbReference type="ARBA" id="ARBA00023136"/>
    </source>
</evidence>
<comment type="subcellular location">
    <subcellularLocation>
        <location evidence="8">Mitochondrion</location>
    </subcellularLocation>
    <subcellularLocation>
        <location evidence="8">Mitochondrion inner membrane</location>
    </subcellularLocation>
</comment>
<dbReference type="PANTHER" id="PTHR12733">
    <property type="entry name" value="MITOCHONDRIAL ATP SYNTHASE B CHAIN"/>
    <property type="match status" value="1"/>
</dbReference>
<gene>
    <name evidence="9" type="ORF">FJAP1339_LOCUS6381</name>
</gene>
<comment type="function">
    <text evidence="8">Subunit b, of the mitochondrial membrane ATP synthase complex (F(1)F(0) ATP synthase or Complex V) that produces ATP from ADP in the presence of a proton gradient across the membrane which is generated by electron transport complexes of the respiratory chain. ATP synthase complex consist of a soluble F(1) head domain - the catalytic core - and a membrane F(1) domain - the membrane proton channel. These two domains are linked by a central stalk rotating inside the F(1) region and a stationary peripheral stalk. During catalysis, ATP synthesis in the catalytic domain of F(1) is coupled via a rotary mechanism of the central stalk subunits to proton translocation. In vivo, can only synthesize ATP although its ATP hydrolase activity can be activated artificially in vitro. Part of the complex F(0) domain. Part of the complex F(0) domain and the peripheric stalk, which acts as a stator to hold the catalytic alpha(3)beta(3) subcomplex and subunit a/ATP6 static relative to the rotary elements.</text>
</comment>
<dbReference type="InterPro" id="IPR008688">
    <property type="entry name" value="ATP_synth_Bsub_B/MI25"/>
</dbReference>
<evidence type="ECO:0000256" key="8">
    <source>
        <dbReference type="RuleBase" id="RU368017"/>
    </source>
</evidence>
<dbReference type="Pfam" id="PF05405">
    <property type="entry name" value="Mt_ATP-synt_B"/>
    <property type="match status" value="1"/>
</dbReference>
<reference evidence="9" key="1">
    <citation type="submission" date="2021-01" db="EMBL/GenBank/DDBJ databases">
        <authorList>
            <person name="Corre E."/>
            <person name="Pelletier E."/>
            <person name="Niang G."/>
            <person name="Scheremetjew M."/>
            <person name="Finn R."/>
            <person name="Kale V."/>
            <person name="Holt S."/>
            <person name="Cochrane G."/>
            <person name="Meng A."/>
            <person name="Brown T."/>
            <person name="Cohen L."/>
        </authorList>
    </citation>
    <scope>NUCLEOTIDE SEQUENCE</scope>
    <source>
        <strain evidence="9">CCMP1661</strain>
    </source>
</reference>
<proteinExistence type="inferred from homology"/>
<keyword evidence="1 8" id="KW-0813">Transport</keyword>
<keyword evidence="3 8" id="KW-0375">Hydrogen ion transport</keyword>